<evidence type="ECO:0000256" key="10">
    <source>
        <dbReference type="ARBA" id="ARBA00022723"/>
    </source>
</evidence>
<dbReference type="GO" id="GO:0005778">
    <property type="term" value="C:peroxisomal membrane"/>
    <property type="evidence" value="ECO:0007669"/>
    <property type="project" value="UniProtKB-SubCell"/>
</dbReference>
<comment type="subcellular location">
    <subcellularLocation>
        <location evidence="2">Peroxisome membrane</location>
        <topology evidence="2">Multi-pass membrane protein</topology>
    </subcellularLocation>
</comment>
<dbReference type="AlphaFoldDB" id="A0ABD1ECB5"/>
<dbReference type="PROSITE" id="PS00518">
    <property type="entry name" value="ZF_RING_1"/>
    <property type="match status" value="1"/>
</dbReference>
<evidence type="ECO:0000256" key="4">
    <source>
        <dbReference type="ARBA" id="ARBA00008704"/>
    </source>
</evidence>
<dbReference type="PROSITE" id="PS50089">
    <property type="entry name" value="ZF_RING_2"/>
    <property type="match status" value="1"/>
</dbReference>
<dbReference type="Gene3D" id="3.30.40.10">
    <property type="entry name" value="Zinc/RING finger domain, C3HC4 (zinc finger)"/>
    <property type="match status" value="1"/>
</dbReference>
<keyword evidence="6" id="KW-0813">Transport</keyword>
<keyword evidence="7" id="KW-0962">Peroxisome biogenesis</keyword>
<dbReference type="GO" id="GO:0008270">
    <property type="term" value="F:zinc ion binding"/>
    <property type="evidence" value="ECO:0007669"/>
    <property type="project" value="UniProtKB-KW"/>
</dbReference>
<dbReference type="SMART" id="SM00184">
    <property type="entry name" value="RING"/>
    <property type="match status" value="1"/>
</dbReference>
<evidence type="ECO:0000256" key="7">
    <source>
        <dbReference type="ARBA" id="ARBA00022593"/>
    </source>
</evidence>
<keyword evidence="13" id="KW-0862">Zinc</keyword>
<dbReference type="GO" id="GO:0015031">
    <property type="term" value="P:protein transport"/>
    <property type="evidence" value="ECO:0007669"/>
    <property type="project" value="UniProtKB-KW"/>
</dbReference>
<evidence type="ECO:0000256" key="15">
    <source>
        <dbReference type="ARBA" id="ARBA00022989"/>
    </source>
</evidence>
<evidence type="ECO:0000256" key="16">
    <source>
        <dbReference type="ARBA" id="ARBA00023136"/>
    </source>
</evidence>
<accession>A0ABD1ECB5</accession>
<keyword evidence="21" id="KW-1185">Reference proteome</keyword>
<dbReference type="SUPFAM" id="SSF57850">
    <property type="entry name" value="RING/U-box"/>
    <property type="match status" value="1"/>
</dbReference>
<keyword evidence="16" id="KW-0472">Membrane</keyword>
<keyword evidence="14" id="KW-0653">Protein transport</keyword>
<evidence type="ECO:0000313" key="20">
    <source>
        <dbReference type="EMBL" id="KAL1492239.1"/>
    </source>
</evidence>
<gene>
    <name evidence="20" type="ORF">ABEB36_012720</name>
</gene>
<feature type="domain" description="RING-type" evidence="19">
    <location>
        <begin position="228"/>
        <end position="266"/>
    </location>
</feature>
<keyword evidence="10" id="KW-0479">Metal-binding</keyword>
<sequence length="281" mass="32815">MSFTPADVTDILRCNQRDQAFVSDLEGQLHSFFKHLNTRTYLKIQKSIPFVANAWYYYMTSLKNLQTLGEEYTGTIRLINGKTTPSNQQQLIWLLLYIGGEPLVDRLISYVELQVSRSSAFTQQAKDVLLKCVRTFRDQKFLLKKIHHFLFYINGQYYNISNRSSGIKYVVLRDWMRNDTFSGSFSLLGKLSLFYILYNMVQTVLYQEKSNDNRRISLKTAKVSSKFCILCVDNIKNATTTPCGHIFCWDCLYDSLKYQKICPVCRVEVSTNRIIYLQNYS</sequence>
<keyword evidence="17" id="KW-0576">Peroxisome</keyword>
<proteinExistence type="inferred from homology"/>
<dbReference type="GO" id="GO:0007031">
    <property type="term" value="P:peroxisome organization"/>
    <property type="evidence" value="ECO:0007669"/>
    <property type="project" value="UniProtKB-KW"/>
</dbReference>
<evidence type="ECO:0000256" key="11">
    <source>
        <dbReference type="ARBA" id="ARBA00022771"/>
    </source>
</evidence>
<evidence type="ECO:0000256" key="13">
    <source>
        <dbReference type="ARBA" id="ARBA00022833"/>
    </source>
</evidence>
<keyword evidence="11 18" id="KW-0863">Zinc-finger</keyword>
<evidence type="ECO:0000259" key="19">
    <source>
        <dbReference type="PROSITE" id="PS50089"/>
    </source>
</evidence>
<evidence type="ECO:0000256" key="8">
    <source>
        <dbReference type="ARBA" id="ARBA00022679"/>
    </source>
</evidence>
<protein>
    <recommendedName>
        <fullName evidence="5">RING-type E3 ubiquitin transferase</fullName>
        <ecNumber evidence="5">2.3.2.27</ecNumber>
    </recommendedName>
</protein>
<dbReference type="PANTHER" id="PTHR23350">
    <property type="entry name" value="PEROXISOME ASSEMBLY PROTEIN 10"/>
    <property type="match status" value="1"/>
</dbReference>
<dbReference type="Pfam" id="PF04757">
    <property type="entry name" value="Pex2_Pex12"/>
    <property type="match status" value="1"/>
</dbReference>
<comment type="catalytic activity">
    <reaction evidence="1">
        <text>S-ubiquitinyl-[E2 ubiquitin-conjugating enzyme]-L-cysteine + [acceptor protein]-L-lysine = [E2 ubiquitin-conjugating enzyme]-L-cysteine + N(6)-ubiquitinyl-[acceptor protein]-L-lysine.</text>
        <dbReference type="EC" id="2.3.2.27"/>
    </reaction>
</comment>
<evidence type="ECO:0000256" key="6">
    <source>
        <dbReference type="ARBA" id="ARBA00022448"/>
    </source>
</evidence>
<comment type="similarity">
    <text evidence="4">Belongs to the pex2/pex10/pex12 family.</text>
</comment>
<dbReference type="InterPro" id="IPR001841">
    <property type="entry name" value="Znf_RING"/>
</dbReference>
<evidence type="ECO:0000313" key="21">
    <source>
        <dbReference type="Proteomes" id="UP001566132"/>
    </source>
</evidence>
<comment type="caution">
    <text evidence="20">The sequence shown here is derived from an EMBL/GenBank/DDBJ whole genome shotgun (WGS) entry which is preliminary data.</text>
</comment>
<dbReference type="GO" id="GO:0061630">
    <property type="term" value="F:ubiquitin protein ligase activity"/>
    <property type="evidence" value="ECO:0007669"/>
    <property type="project" value="UniProtKB-EC"/>
</dbReference>
<dbReference type="EMBL" id="JBDJPC010000009">
    <property type="protein sequence ID" value="KAL1492239.1"/>
    <property type="molecule type" value="Genomic_DNA"/>
</dbReference>
<dbReference type="InterPro" id="IPR006845">
    <property type="entry name" value="Pex_N"/>
</dbReference>
<evidence type="ECO:0000256" key="9">
    <source>
        <dbReference type="ARBA" id="ARBA00022692"/>
    </source>
</evidence>
<dbReference type="Proteomes" id="UP001566132">
    <property type="component" value="Unassembled WGS sequence"/>
</dbReference>
<dbReference type="InterPro" id="IPR017907">
    <property type="entry name" value="Znf_RING_CS"/>
</dbReference>
<reference evidence="20 21" key="1">
    <citation type="submission" date="2024-05" db="EMBL/GenBank/DDBJ databases">
        <title>Genetic variation in Jamaican populations of the coffee berry borer (Hypothenemus hampei).</title>
        <authorList>
            <person name="Errbii M."/>
            <person name="Myrie A."/>
        </authorList>
    </citation>
    <scope>NUCLEOTIDE SEQUENCE [LARGE SCALE GENOMIC DNA]</scope>
    <source>
        <strain evidence="20">JA-Hopewell-2020-01-JO</strain>
        <tissue evidence="20">Whole body</tissue>
    </source>
</reference>
<evidence type="ECO:0000256" key="3">
    <source>
        <dbReference type="ARBA" id="ARBA00004906"/>
    </source>
</evidence>
<keyword evidence="9" id="KW-0812">Transmembrane</keyword>
<dbReference type="InterPro" id="IPR013083">
    <property type="entry name" value="Znf_RING/FYVE/PHD"/>
</dbReference>
<comment type="pathway">
    <text evidence="3">Protein modification; protein ubiquitination.</text>
</comment>
<evidence type="ECO:0000256" key="2">
    <source>
        <dbReference type="ARBA" id="ARBA00004585"/>
    </source>
</evidence>
<dbReference type="PANTHER" id="PTHR23350:SF0">
    <property type="entry name" value="PEROXISOME BIOGENESIS FACTOR 10"/>
    <property type="match status" value="1"/>
</dbReference>
<name>A0ABD1ECB5_HYPHA</name>
<dbReference type="Pfam" id="PF13923">
    <property type="entry name" value="zf-C3HC4_2"/>
    <property type="match status" value="1"/>
</dbReference>
<keyword evidence="8" id="KW-0808">Transferase</keyword>
<evidence type="ECO:0000256" key="14">
    <source>
        <dbReference type="ARBA" id="ARBA00022927"/>
    </source>
</evidence>
<evidence type="ECO:0000256" key="18">
    <source>
        <dbReference type="PROSITE-ProRule" id="PRU00175"/>
    </source>
</evidence>
<keyword evidence="12" id="KW-0833">Ubl conjugation pathway</keyword>
<evidence type="ECO:0000256" key="5">
    <source>
        <dbReference type="ARBA" id="ARBA00012483"/>
    </source>
</evidence>
<dbReference type="InterPro" id="IPR025654">
    <property type="entry name" value="PEX2/10"/>
</dbReference>
<organism evidence="20 21">
    <name type="scientific">Hypothenemus hampei</name>
    <name type="common">Coffee berry borer</name>
    <dbReference type="NCBI Taxonomy" id="57062"/>
    <lineage>
        <taxon>Eukaryota</taxon>
        <taxon>Metazoa</taxon>
        <taxon>Ecdysozoa</taxon>
        <taxon>Arthropoda</taxon>
        <taxon>Hexapoda</taxon>
        <taxon>Insecta</taxon>
        <taxon>Pterygota</taxon>
        <taxon>Neoptera</taxon>
        <taxon>Endopterygota</taxon>
        <taxon>Coleoptera</taxon>
        <taxon>Polyphaga</taxon>
        <taxon>Cucujiformia</taxon>
        <taxon>Curculionidae</taxon>
        <taxon>Scolytinae</taxon>
        <taxon>Hypothenemus</taxon>
    </lineage>
</organism>
<evidence type="ECO:0000256" key="1">
    <source>
        <dbReference type="ARBA" id="ARBA00000900"/>
    </source>
</evidence>
<keyword evidence="15" id="KW-1133">Transmembrane helix</keyword>
<evidence type="ECO:0000256" key="12">
    <source>
        <dbReference type="ARBA" id="ARBA00022786"/>
    </source>
</evidence>
<evidence type="ECO:0000256" key="17">
    <source>
        <dbReference type="ARBA" id="ARBA00023140"/>
    </source>
</evidence>
<dbReference type="EC" id="2.3.2.27" evidence="5"/>